<feature type="compositionally biased region" description="Basic and acidic residues" evidence="1">
    <location>
        <begin position="33"/>
        <end position="44"/>
    </location>
</feature>
<gene>
    <name evidence="2" type="ORF">EVAR_70132_1</name>
</gene>
<keyword evidence="3" id="KW-1185">Reference proteome</keyword>
<sequence>MEFIGFPSPGDGARRSRDCVSLFKSNSNKYDIGDSKTEFPRNKTNDTVTEPGSGSHAMRAMTSLRCVCTRESGNTTARSGLAIRGRIDCAQEDS</sequence>
<reference evidence="2 3" key="1">
    <citation type="journal article" date="2019" name="Commun. Biol.">
        <title>The bagworm genome reveals a unique fibroin gene that provides high tensile strength.</title>
        <authorList>
            <person name="Kono N."/>
            <person name="Nakamura H."/>
            <person name="Ohtoshi R."/>
            <person name="Tomita M."/>
            <person name="Numata K."/>
            <person name="Arakawa K."/>
        </authorList>
    </citation>
    <scope>NUCLEOTIDE SEQUENCE [LARGE SCALE GENOMIC DNA]</scope>
</reference>
<name>A0A4C1Z846_EUMVA</name>
<feature type="region of interest" description="Disordered" evidence="1">
    <location>
        <begin position="33"/>
        <end position="56"/>
    </location>
</feature>
<evidence type="ECO:0000256" key="1">
    <source>
        <dbReference type="SAM" id="MobiDB-lite"/>
    </source>
</evidence>
<dbReference type="EMBL" id="BGZK01001603">
    <property type="protein sequence ID" value="GBP83079.1"/>
    <property type="molecule type" value="Genomic_DNA"/>
</dbReference>
<proteinExistence type="predicted"/>
<organism evidence="2 3">
    <name type="scientific">Eumeta variegata</name>
    <name type="common">Bagworm moth</name>
    <name type="synonym">Eumeta japonica</name>
    <dbReference type="NCBI Taxonomy" id="151549"/>
    <lineage>
        <taxon>Eukaryota</taxon>
        <taxon>Metazoa</taxon>
        <taxon>Ecdysozoa</taxon>
        <taxon>Arthropoda</taxon>
        <taxon>Hexapoda</taxon>
        <taxon>Insecta</taxon>
        <taxon>Pterygota</taxon>
        <taxon>Neoptera</taxon>
        <taxon>Endopterygota</taxon>
        <taxon>Lepidoptera</taxon>
        <taxon>Glossata</taxon>
        <taxon>Ditrysia</taxon>
        <taxon>Tineoidea</taxon>
        <taxon>Psychidae</taxon>
        <taxon>Oiketicinae</taxon>
        <taxon>Eumeta</taxon>
    </lineage>
</organism>
<evidence type="ECO:0000313" key="3">
    <source>
        <dbReference type="Proteomes" id="UP000299102"/>
    </source>
</evidence>
<comment type="caution">
    <text evidence="2">The sequence shown here is derived from an EMBL/GenBank/DDBJ whole genome shotgun (WGS) entry which is preliminary data.</text>
</comment>
<dbReference type="AlphaFoldDB" id="A0A4C1Z846"/>
<evidence type="ECO:0000313" key="2">
    <source>
        <dbReference type="EMBL" id="GBP83079.1"/>
    </source>
</evidence>
<accession>A0A4C1Z846</accession>
<dbReference type="Proteomes" id="UP000299102">
    <property type="component" value="Unassembled WGS sequence"/>
</dbReference>
<protein>
    <submittedName>
        <fullName evidence="2">Uncharacterized protein</fullName>
    </submittedName>
</protein>